<dbReference type="RefSeq" id="XP_045954534.1">
    <property type="nucleotide sequence ID" value="XM_046096712.1"/>
</dbReference>
<dbReference type="Pfam" id="PF14420">
    <property type="entry name" value="Clr5"/>
    <property type="match status" value="1"/>
</dbReference>
<dbReference type="GeneID" id="70125604"/>
<evidence type="ECO:0000313" key="3">
    <source>
        <dbReference type="EMBL" id="KAH6648022.1"/>
    </source>
</evidence>
<dbReference type="PANTHER" id="PTHR38788">
    <property type="entry name" value="CLR5 DOMAIN-CONTAINING PROTEIN"/>
    <property type="match status" value="1"/>
</dbReference>
<feature type="region of interest" description="Disordered" evidence="1">
    <location>
        <begin position="57"/>
        <end position="142"/>
    </location>
</feature>
<gene>
    <name evidence="3" type="ORF">BKA67DRAFT_403846</name>
</gene>
<feature type="compositionally biased region" description="Polar residues" evidence="1">
    <location>
        <begin position="131"/>
        <end position="142"/>
    </location>
</feature>
<evidence type="ECO:0000256" key="1">
    <source>
        <dbReference type="SAM" id="MobiDB-lite"/>
    </source>
</evidence>
<proteinExistence type="predicted"/>
<sequence length="150" mass="16492">MKLVDMTKPWETYEAIIKELYMTHTLATVRQTMQDEYGFNASVRAYRQKLDAWGCGKYKKREKTPSNSSNGRGATTTATDPTSSASVTSQQEQAPSNQHTPQAPSSSTTPVGGTSWPSNYGQDPGVEDDWAQNSITSSRQDGSTFCIQII</sequence>
<dbReference type="EMBL" id="JAGPXC010000008">
    <property type="protein sequence ID" value="KAH6648022.1"/>
    <property type="molecule type" value="Genomic_DNA"/>
</dbReference>
<keyword evidence="4" id="KW-1185">Reference proteome</keyword>
<name>A0A9P8UDP4_9PEZI</name>
<evidence type="ECO:0000259" key="2">
    <source>
        <dbReference type="Pfam" id="PF14420"/>
    </source>
</evidence>
<feature type="domain" description="Clr5" evidence="2">
    <location>
        <begin position="6"/>
        <end position="55"/>
    </location>
</feature>
<evidence type="ECO:0000313" key="4">
    <source>
        <dbReference type="Proteomes" id="UP000758603"/>
    </source>
</evidence>
<protein>
    <recommendedName>
        <fullName evidence="2">Clr5 domain-containing protein</fullName>
    </recommendedName>
</protein>
<comment type="caution">
    <text evidence="3">The sequence shown here is derived from an EMBL/GenBank/DDBJ whole genome shotgun (WGS) entry which is preliminary data.</text>
</comment>
<dbReference type="OrthoDB" id="194358at2759"/>
<dbReference type="Proteomes" id="UP000758603">
    <property type="component" value="Unassembled WGS sequence"/>
</dbReference>
<feature type="compositionally biased region" description="Polar residues" evidence="1">
    <location>
        <begin position="90"/>
        <end position="103"/>
    </location>
</feature>
<dbReference type="PANTHER" id="PTHR38788:SF3">
    <property type="entry name" value="CLR5 DOMAIN-CONTAINING PROTEIN"/>
    <property type="match status" value="1"/>
</dbReference>
<feature type="compositionally biased region" description="Low complexity" evidence="1">
    <location>
        <begin position="104"/>
        <end position="118"/>
    </location>
</feature>
<dbReference type="InterPro" id="IPR025676">
    <property type="entry name" value="Clr5_dom"/>
</dbReference>
<organism evidence="3 4">
    <name type="scientific">Truncatella angustata</name>
    <dbReference type="NCBI Taxonomy" id="152316"/>
    <lineage>
        <taxon>Eukaryota</taxon>
        <taxon>Fungi</taxon>
        <taxon>Dikarya</taxon>
        <taxon>Ascomycota</taxon>
        <taxon>Pezizomycotina</taxon>
        <taxon>Sordariomycetes</taxon>
        <taxon>Xylariomycetidae</taxon>
        <taxon>Amphisphaeriales</taxon>
        <taxon>Sporocadaceae</taxon>
        <taxon>Truncatella</taxon>
    </lineage>
</organism>
<feature type="compositionally biased region" description="Low complexity" evidence="1">
    <location>
        <begin position="74"/>
        <end position="89"/>
    </location>
</feature>
<dbReference type="AlphaFoldDB" id="A0A9P8UDP4"/>
<reference evidence="3" key="1">
    <citation type="journal article" date="2021" name="Nat. Commun.">
        <title>Genetic determinants of endophytism in the Arabidopsis root mycobiome.</title>
        <authorList>
            <person name="Mesny F."/>
            <person name="Miyauchi S."/>
            <person name="Thiergart T."/>
            <person name="Pickel B."/>
            <person name="Atanasova L."/>
            <person name="Karlsson M."/>
            <person name="Huettel B."/>
            <person name="Barry K.W."/>
            <person name="Haridas S."/>
            <person name="Chen C."/>
            <person name="Bauer D."/>
            <person name="Andreopoulos W."/>
            <person name="Pangilinan J."/>
            <person name="LaButti K."/>
            <person name="Riley R."/>
            <person name="Lipzen A."/>
            <person name="Clum A."/>
            <person name="Drula E."/>
            <person name="Henrissat B."/>
            <person name="Kohler A."/>
            <person name="Grigoriev I.V."/>
            <person name="Martin F.M."/>
            <person name="Hacquard S."/>
        </authorList>
    </citation>
    <scope>NUCLEOTIDE SEQUENCE</scope>
    <source>
        <strain evidence="3">MPI-SDFR-AT-0073</strain>
    </source>
</reference>
<accession>A0A9P8UDP4</accession>